<proteinExistence type="predicted"/>
<reference evidence="3 4" key="1">
    <citation type="submission" date="2018-10" db="EMBL/GenBank/DDBJ databases">
        <title>Genomic Encyclopedia of Archaeal and Bacterial Type Strains, Phase II (KMG-II): from individual species to whole genera.</title>
        <authorList>
            <person name="Goeker M."/>
        </authorList>
    </citation>
    <scope>NUCLEOTIDE SEQUENCE [LARGE SCALE GENOMIC DNA]</scope>
    <source>
        <strain evidence="3 4">DSM 45657</strain>
    </source>
</reference>
<sequence>MGVRRSRLLVLLTVLGVVAAGVVAPMAEAVPPGPAVGWGRNGQGQLGQGTVVNSQVPASACAVGAAPPCAPALDNATAVAAGALHTLWLLADGTVVAAGLNDQSQLGDGTTTQRDVPVRVCAVGAAVPCTSFLSGVAAIAAGENHSLALLSDGSVVAWGNNNQGQLGNGAVPTDSAVPVRVCAVGAVVPCASFLTGVTAIAAGGFDSVAVSGGVAHTWGDNGDGHLGNGAAPTDSAVPVRVCAVGATAPCTSFLSGVTAIAAGEDHMLALAGGVVHAWGDNDQGELGNGAKPTDSAVPVRVCAEDTTAPCASFLSGVTAIAAGQEHSLALVGGVVHAWGDNNRGQIGNGGGADRVTPTRVCAVGATAPCTSYLSGVIAIAAGERGDHSAALISGGVSTWGANGSGQLGTGTTVDSAVPVRVCATGTTAPCTTFLSGVTAIDAGDATTFAIVAPPAADLAVDLRATAPPLGAAIDYTLTVTNTGPATAGGTITVTLPPAATGATSTSCAYTHATRTATCPITAVAAGTQVTHGLRATFGLLTLNLALAATATRTSSTPADPNPTNDSRTATCTALTSLLITC</sequence>
<dbReference type="Pfam" id="PF00415">
    <property type="entry name" value="RCC1"/>
    <property type="match status" value="5"/>
</dbReference>
<dbReference type="Gene3D" id="2.130.10.30">
    <property type="entry name" value="Regulator of chromosome condensation 1/beta-lactamase-inhibitor protein II"/>
    <property type="match status" value="2"/>
</dbReference>
<protein>
    <submittedName>
        <fullName evidence="3">Putative repeat protein (TIGR01451 family)</fullName>
    </submittedName>
</protein>
<feature type="domain" description="DUF11" evidence="2">
    <location>
        <begin position="458"/>
        <end position="570"/>
    </location>
</feature>
<dbReference type="GO" id="GO:0005737">
    <property type="term" value="C:cytoplasm"/>
    <property type="evidence" value="ECO:0007669"/>
    <property type="project" value="TreeGrafter"/>
</dbReference>
<dbReference type="Proteomes" id="UP000282454">
    <property type="component" value="Unassembled WGS sequence"/>
</dbReference>
<dbReference type="PROSITE" id="PS00626">
    <property type="entry name" value="RCC1_2"/>
    <property type="match status" value="1"/>
</dbReference>
<dbReference type="PANTHER" id="PTHR45622:SF76">
    <property type="entry name" value="HECT AND RLD DOMAIN CONTAINING E3 UBIQUITIN LIGASE 4, ISOFORM C"/>
    <property type="match status" value="1"/>
</dbReference>
<dbReference type="InterPro" id="IPR001434">
    <property type="entry name" value="OmcB-like_DUF11"/>
</dbReference>
<keyword evidence="1" id="KW-0677">Repeat</keyword>
<dbReference type="PROSITE" id="PS50012">
    <property type="entry name" value="RCC1_3"/>
    <property type="match status" value="7"/>
</dbReference>
<organism evidence="3 4">
    <name type="scientific">Actinokineospora cianjurensis</name>
    <dbReference type="NCBI Taxonomy" id="585224"/>
    <lineage>
        <taxon>Bacteria</taxon>
        <taxon>Bacillati</taxon>
        <taxon>Actinomycetota</taxon>
        <taxon>Actinomycetes</taxon>
        <taxon>Pseudonocardiales</taxon>
        <taxon>Pseudonocardiaceae</taxon>
        <taxon>Actinokineospora</taxon>
    </lineage>
</organism>
<comment type="caution">
    <text evidence="3">The sequence shown here is derived from an EMBL/GenBank/DDBJ whole genome shotgun (WGS) entry which is preliminary data.</text>
</comment>
<dbReference type="InterPro" id="IPR000408">
    <property type="entry name" value="Reg_chr_condens"/>
</dbReference>
<accession>A0A421B2G4</accession>
<dbReference type="GO" id="GO:0006511">
    <property type="term" value="P:ubiquitin-dependent protein catabolic process"/>
    <property type="evidence" value="ECO:0007669"/>
    <property type="project" value="TreeGrafter"/>
</dbReference>
<dbReference type="InterPro" id="IPR051709">
    <property type="entry name" value="Ub-ligase/GTPase-reg"/>
</dbReference>
<evidence type="ECO:0000259" key="2">
    <source>
        <dbReference type="Pfam" id="PF01345"/>
    </source>
</evidence>
<dbReference type="EMBL" id="RCDD01000002">
    <property type="protein sequence ID" value="RLK58567.1"/>
    <property type="molecule type" value="Genomic_DNA"/>
</dbReference>
<keyword evidence="4" id="KW-1185">Reference proteome</keyword>
<evidence type="ECO:0000313" key="3">
    <source>
        <dbReference type="EMBL" id="RLK58567.1"/>
    </source>
</evidence>
<dbReference type="GO" id="GO:0061630">
    <property type="term" value="F:ubiquitin protein ligase activity"/>
    <property type="evidence" value="ECO:0007669"/>
    <property type="project" value="TreeGrafter"/>
</dbReference>
<name>A0A421B2G4_9PSEU</name>
<evidence type="ECO:0000313" key="4">
    <source>
        <dbReference type="Proteomes" id="UP000282454"/>
    </source>
</evidence>
<gene>
    <name evidence="3" type="ORF">CLV68_3035</name>
</gene>
<evidence type="ECO:0000256" key="1">
    <source>
        <dbReference type="ARBA" id="ARBA00022737"/>
    </source>
</evidence>
<dbReference type="Pfam" id="PF13540">
    <property type="entry name" value="RCC1_2"/>
    <property type="match status" value="1"/>
</dbReference>
<dbReference type="PANTHER" id="PTHR45622">
    <property type="entry name" value="UBIQUITIN-PROTEIN LIGASE E3A-RELATED"/>
    <property type="match status" value="1"/>
</dbReference>
<dbReference type="RefSeq" id="WP_170224377.1">
    <property type="nucleotide sequence ID" value="NZ_RCDD01000002.1"/>
</dbReference>
<dbReference type="InterPro" id="IPR009091">
    <property type="entry name" value="RCC1/BLIP-II"/>
</dbReference>
<dbReference type="PRINTS" id="PR00633">
    <property type="entry name" value="RCCNDNSATION"/>
</dbReference>
<dbReference type="AlphaFoldDB" id="A0A421B2G4"/>
<dbReference type="SUPFAM" id="SSF50985">
    <property type="entry name" value="RCC1/BLIP-II"/>
    <property type="match status" value="1"/>
</dbReference>
<dbReference type="GO" id="GO:0016567">
    <property type="term" value="P:protein ubiquitination"/>
    <property type="evidence" value="ECO:0007669"/>
    <property type="project" value="TreeGrafter"/>
</dbReference>
<dbReference type="Pfam" id="PF01345">
    <property type="entry name" value="DUF11"/>
    <property type="match status" value="1"/>
</dbReference>